<dbReference type="EMBL" id="PYGE01000015">
    <property type="protein sequence ID" value="PSL01100.1"/>
    <property type="molecule type" value="Genomic_DNA"/>
</dbReference>
<evidence type="ECO:0000256" key="2">
    <source>
        <dbReference type="SAM" id="Phobius"/>
    </source>
</evidence>
<keyword evidence="2" id="KW-0472">Membrane</keyword>
<feature type="transmembrane region" description="Helical" evidence="2">
    <location>
        <begin position="93"/>
        <end position="119"/>
    </location>
</feature>
<dbReference type="Pfam" id="PF13367">
    <property type="entry name" value="PrsW-protease"/>
    <property type="match status" value="1"/>
</dbReference>
<gene>
    <name evidence="3" type="ORF">CLV30_11535</name>
</gene>
<keyword evidence="2" id="KW-0812">Transmembrane</keyword>
<feature type="transmembrane region" description="Helical" evidence="2">
    <location>
        <begin position="30"/>
        <end position="52"/>
    </location>
</feature>
<keyword evidence="2" id="KW-1133">Transmembrane helix</keyword>
<dbReference type="InterPro" id="IPR026898">
    <property type="entry name" value="PrsW"/>
</dbReference>
<accession>A0A2P8DV61</accession>
<dbReference type="AlphaFoldDB" id="A0A2P8DV61"/>
<evidence type="ECO:0000256" key="1">
    <source>
        <dbReference type="SAM" id="MobiDB-lite"/>
    </source>
</evidence>
<feature type="transmembrane region" description="Helical" evidence="2">
    <location>
        <begin position="201"/>
        <end position="218"/>
    </location>
</feature>
<dbReference type="RefSeq" id="WP_106538683.1">
    <property type="nucleotide sequence ID" value="NZ_ML142900.1"/>
</dbReference>
<dbReference type="Proteomes" id="UP000243528">
    <property type="component" value="Unassembled WGS sequence"/>
</dbReference>
<feature type="transmembrane region" description="Helical" evidence="2">
    <location>
        <begin position="158"/>
        <end position="181"/>
    </location>
</feature>
<proteinExistence type="predicted"/>
<feature type="transmembrane region" description="Helical" evidence="2">
    <location>
        <begin position="58"/>
        <end position="81"/>
    </location>
</feature>
<feature type="transmembrane region" description="Helical" evidence="2">
    <location>
        <begin position="230"/>
        <end position="249"/>
    </location>
</feature>
<organism evidence="3 4">
    <name type="scientific">Haloactinopolyspora alba</name>
    <dbReference type="NCBI Taxonomy" id="648780"/>
    <lineage>
        <taxon>Bacteria</taxon>
        <taxon>Bacillati</taxon>
        <taxon>Actinomycetota</taxon>
        <taxon>Actinomycetes</taxon>
        <taxon>Jiangellales</taxon>
        <taxon>Jiangellaceae</taxon>
        <taxon>Haloactinopolyspora</taxon>
    </lineage>
</organism>
<sequence length="380" mass="40637">MTAGERSEPDTGTPELVRHRPWSRQQRSRVLWPVVGLVVAASCALVVVGLGAGDLSDGAVATATVLALVPVVLVVGAFLWLDRWEPEPGRTLIAAFLWGAGGATLGAVTVNSVVAVAYGDVTSSVVSAPLSEEAFKGAFLVAMLVWRRRELDGAVDGIVYAGLVAAGFAFVENILYLARAFDADAADGYAVFVVRGLMSPFAHPLFTVFIGVAVGMAARRRRRARRLLPLLGYLLAVGLHALWNASALWDDGADFFLVYVVFMVPVFAAMLGLALWQRRRERRTVAAQLGGLVAAGWVPWYEADLLSTLRSRRRWVRSARAGHGRRAARAVRAYQVAVTELAFVTARIEHGAAGPHAALWRAEVLASVSETRAAAAAATS</sequence>
<dbReference type="GO" id="GO:0008233">
    <property type="term" value="F:peptidase activity"/>
    <property type="evidence" value="ECO:0007669"/>
    <property type="project" value="InterPro"/>
</dbReference>
<feature type="transmembrane region" description="Helical" evidence="2">
    <location>
        <begin position="125"/>
        <end position="146"/>
    </location>
</feature>
<dbReference type="PANTHER" id="PTHR36844:SF1">
    <property type="entry name" value="PROTEASE PRSW"/>
    <property type="match status" value="1"/>
</dbReference>
<reference evidence="3 4" key="1">
    <citation type="submission" date="2018-03" db="EMBL/GenBank/DDBJ databases">
        <title>Genomic Encyclopedia of Archaeal and Bacterial Type Strains, Phase II (KMG-II): from individual species to whole genera.</title>
        <authorList>
            <person name="Goeker M."/>
        </authorList>
    </citation>
    <scope>NUCLEOTIDE SEQUENCE [LARGE SCALE GENOMIC DNA]</scope>
    <source>
        <strain evidence="3 4">DSM 45211</strain>
    </source>
</reference>
<feature type="transmembrane region" description="Helical" evidence="2">
    <location>
        <begin position="255"/>
        <end position="276"/>
    </location>
</feature>
<dbReference type="PANTHER" id="PTHR36844">
    <property type="entry name" value="PROTEASE PRSW"/>
    <property type="match status" value="1"/>
</dbReference>
<name>A0A2P8DV61_9ACTN</name>
<evidence type="ECO:0000313" key="4">
    <source>
        <dbReference type="Proteomes" id="UP000243528"/>
    </source>
</evidence>
<evidence type="ECO:0000313" key="3">
    <source>
        <dbReference type="EMBL" id="PSL01100.1"/>
    </source>
</evidence>
<comment type="caution">
    <text evidence="3">The sequence shown here is derived from an EMBL/GenBank/DDBJ whole genome shotgun (WGS) entry which is preliminary data.</text>
</comment>
<protein>
    <submittedName>
        <fullName evidence="3">RsiW-degrading membrane proteinase PrsW (M82 family)</fullName>
    </submittedName>
</protein>
<dbReference type="OrthoDB" id="9785431at2"/>
<keyword evidence="4" id="KW-1185">Reference proteome</keyword>
<feature type="region of interest" description="Disordered" evidence="1">
    <location>
        <begin position="1"/>
        <end position="20"/>
    </location>
</feature>